<name>A0A9Q9BX02_9STAP</name>
<feature type="domain" description="DUF1541" evidence="1">
    <location>
        <begin position="52"/>
        <end position="103"/>
    </location>
</feature>
<reference evidence="3" key="2">
    <citation type="submission" date="2021-04" db="EMBL/GenBank/DDBJ databases">
        <title>Complete Genome Sequences of Macrococcus spp. from dog and cattle.</title>
        <authorList>
            <person name="Schwendener S."/>
            <person name="Perreten V."/>
        </authorList>
    </citation>
    <scope>NUCLEOTIDE SEQUENCE</scope>
    <source>
        <strain evidence="3">Epi0143-OL</strain>
    </source>
</reference>
<evidence type="ECO:0000259" key="1">
    <source>
        <dbReference type="Pfam" id="PF07563"/>
    </source>
</evidence>
<evidence type="ECO:0000313" key="3">
    <source>
        <dbReference type="EMBL" id="UTH14092.1"/>
    </source>
</evidence>
<evidence type="ECO:0000313" key="5">
    <source>
        <dbReference type="Proteomes" id="UP001057381"/>
    </source>
</evidence>
<protein>
    <submittedName>
        <fullName evidence="2">DUF1541 domain-containing protein</fullName>
    </submittedName>
    <submittedName>
        <fullName evidence="3">YdhK family protein</fullName>
    </submittedName>
</protein>
<dbReference type="PROSITE" id="PS51257">
    <property type="entry name" value="PROKAR_LIPOPROTEIN"/>
    <property type="match status" value="1"/>
</dbReference>
<keyword evidence="4" id="KW-1185">Reference proteome</keyword>
<dbReference type="OrthoDB" id="1701949at2"/>
<proteinExistence type="predicted"/>
<dbReference type="InterPro" id="IPR011438">
    <property type="entry name" value="DUF1541"/>
</dbReference>
<organism evidence="3 5">
    <name type="scientific">Macrococcus equipercicus</name>
    <dbReference type="NCBI Taxonomy" id="69967"/>
    <lineage>
        <taxon>Bacteria</taxon>
        <taxon>Bacillati</taxon>
        <taxon>Bacillota</taxon>
        <taxon>Bacilli</taxon>
        <taxon>Bacillales</taxon>
        <taxon>Staphylococcaceae</taxon>
        <taxon>Macrococcus</taxon>
    </lineage>
</organism>
<reference evidence="2 4" key="1">
    <citation type="submission" date="2019-09" db="EMBL/GenBank/DDBJ databases">
        <authorList>
            <person name="Mazhar S."/>
            <person name="Altermann E."/>
            <person name="Hill C."/>
            <person name="Mcauliffe O."/>
        </authorList>
    </citation>
    <scope>NUCLEOTIDE SEQUENCE [LARGE SCALE GENOMIC DNA]</scope>
    <source>
        <strain evidence="2 4">ATCC 51831</strain>
    </source>
</reference>
<sequence length="172" mass="18753">MKKRLLLTGSMIAVLTLTGCKAEPQQTEHHHSSMDKVVPKGMKKAAHPKYEVGDKVTVLADHMEGMKGAAATISGAFDTTVYSVSYNPTNGGDKVDNHQWVVHEELKDVGGQALAKGDKAVITASHMKGMKGAEATIDSAKKTTVYMIDYVDQKTGEKMVNHKWLVEDELKQ</sequence>
<dbReference type="EMBL" id="SCWC02000008">
    <property type="protein sequence ID" value="KAA1037583.1"/>
    <property type="molecule type" value="Genomic_DNA"/>
</dbReference>
<dbReference type="AlphaFoldDB" id="A0A9Q9BX02"/>
<evidence type="ECO:0000313" key="4">
    <source>
        <dbReference type="Proteomes" id="UP000295735"/>
    </source>
</evidence>
<dbReference type="Proteomes" id="UP000295735">
    <property type="component" value="Unassembled WGS sequence"/>
</dbReference>
<dbReference type="KEGG" id="mequ:KFV11_01590"/>
<dbReference type="Gene3D" id="2.30.30.1210">
    <property type="entry name" value="Domain of unknown function DUF1541"/>
    <property type="match status" value="1"/>
</dbReference>
<dbReference type="RefSeq" id="WP_149459643.1">
    <property type="nucleotide sequence ID" value="NZ_CP073809.1"/>
</dbReference>
<gene>
    <name evidence="2" type="ORF">ERX35_009385</name>
    <name evidence="3" type="ORF">KFV11_01590</name>
</gene>
<evidence type="ECO:0000313" key="2">
    <source>
        <dbReference type="EMBL" id="KAA1037583.1"/>
    </source>
</evidence>
<accession>A0A9Q9BX02</accession>
<dbReference type="EMBL" id="CP073809">
    <property type="protein sequence ID" value="UTH14092.1"/>
    <property type="molecule type" value="Genomic_DNA"/>
</dbReference>
<dbReference type="Proteomes" id="UP001057381">
    <property type="component" value="Chromosome"/>
</dbReference>
<dbReference type="Pfam" id="PF07563">
    <property type="entry name" value="DUF1541"/>
    <property type="match status" value="2"/>
</dbReference>
<feature type="domain" description="DUF1541" evidence="1">
    <location>
        <begin position="116"/>
        <end position="167"/>
    </location>
</feature>